<organism evidence="1 2">
    <name type="scientific">Allochromatium humboldtianum</name>
    <dbReference type="NCBI Taxonomy" id="504901"/>
    <lineage>
        <taxon>Bacteria</taxon>
        <taxon>Pseudomonadati</taxon>
        <taxon>Pseudomonadota</taxon>
        <taxon>Gammaproteobacteria</taxon>
        <taxon>Chromatiales</taxon>
        <taxon>Chromatiaceae</taxon>
        <taxon>Allochromatium</taxon>
    </lineage>
</organism>
<name>A0A850R308_9GAMM</name>
<proteinExistence type="predicted"/>
<gene>
    <name evidence="1" type="ORF">HW932_01860</name>
</gene>
<protein>
    <submittedName>
        <fullName evidence="1">Uncharacterized protein</fullName>
    </submittedName>
</protein>
<evidence type="ECO:0000313" key="1">
    <source>
        <dbReference type="EMBL" id="NVZ08004.1"/>
    </source>
</evidence>
<accession>A0A850R308</accession>
<comment type="caution">
    <text evidence="1">The sequence shown here is derived from an EMBL/GenBank/DDBJ whole genome shotgun (WGS) entry which is preliminary data.</text>
</comment>
<evidence type="ECO:0000313" key="2">
    <source>
        <dbReference type="Proteomes" id="UP000592294"/>
    </source>
</evidence>
<dbReference type="Proteomes" id="UP000592294">
    <property type="component" value="Unassembled WGS sequence"/>
</dbReference>
<keyword evidence="2" id="KW-1185">Reference proteome</keyword>
<reference evidence="1 2" key="1">
    <citation type="submission" date="2020-06" db="EMBL/GenBank/DDBJ databases">
        <title>Whole-genome sequence of Allochromatium humboldtianum DSM 21881, type strain.</title>
        <authorList>
            <person name="Kyndt J.A."/>
            <person name="Meyer T.E."/>
        </authorList>
    </citation>
    <scope>NUCLEOTIDE SEQUENCE [LARGE SCALE GENOMIC DNA]</scope>
    <source>
        <strain evidence="1 2">DSM 21881</strain>
    </source>
</reference>
<dbReference type="AlphaFoldDB" id="A0A850R308"/>
<dbReference type="EMBL" id="JABZEO010000001">
    <property type="protein sequence ID" value="NVZ08004.1"/>
    <property type="molecule type" value="Genomic_DNA"/>
</dbReference>
<dbReference type="RefSeq" id="WP_176974797.1">
    <property type="nucleotide sequence ID" value="NZ_JABZEO010000001.1"/>
</dbReference>
<sequence length="69" mass="7512">MTPISALTARTLIHNACLESYPDRELAAVATSRALDLGTFDLEDATLTFSRDTWFIDKPDTLVVQALGA</sequence>